<dbReference type="RefSeq" id="WP_189399143.1">
    <property type="nucleotide sequence ID" value="NZ_BMXA01000002.1"/>
</dbReference>
<evidence type="ECO:0000313" key="2">
    <source>
        <dbReference type="Proteomes" id="UP000614811"/>
    </source>
</evidence>
<name>A0A918RL35_9GAMM</name>
<protein>
    <submittedName>
        <fullName evidence="1">Uncharacterized protein</fullName>
    </submittedName>
</protein>
<dbReference type="EMBL" id="BMXA01000002">
    <property type="protein sequence ID" value="GHA04326.1"/>
    <property type="molecule type" value="Genomic_DNA"/>
</dbReference>
<reference evidence="1" key="1">
    <citation type="journal article" date="2014" name="Int. J. Syst. Evol. Microbiol.">
        <title>Complete genome sequence of Corynebacterium casei LMG S-19264T (=DSM 44701T), isolated from a smear-ripened cheese.</title>
        <authorList>
            <consortium name="US DOE Joint Genome Institute (JGI-PGF)"/>
            <person name="Walter F."/>
            <person name="Albersmeier A."/>
            <person name="Kalinowski J."/>
            <person name="Ruckert C."/>
        </authorList>
    </citation>
    <scope>NUCLEOTIDE SEQUENCE</scope>
    <source>
        <strain evidence="1">KCTC 12711</strain>
    </source>
</reference>
<organism evidence="1 2">
    <name type="scientific">Arenicella chitinivorans</name>
    <dbReference type="NCBI Taxonomy" id="1329800"/>
    <lineage>
        <taxon>Bacteria</taxon>
        <taxon>Pseudomonadati</taxon>
        <taxon>Pseudomonadota</taxon>
        <taxon>Gammaproteobacteria</taxon>
        <taxon>Arenicellales</taxon>
        <taxon>Arenicellaceae</taxon>
        <taxon>Arenicella</taxon>
    </lineage>
</organism>
<gene>
    <name evidence="1" type="ORF">GCM10008090_12080</name>
</gene>
<dbReference type="Proteomes" id="UP000614811">
    <property type="component" value="Unassembled WGS sequence"/>
</dbReference>
<sequence length="357" mass="41384">MSKFTVFLIHGIGVHRDPSWADQAIDLLRQAWRSSINLDTPMEQHIDVVPICYDHAFEDYLDDFADLGTAVLRDTLPLPTADKQALADTLTQYQITERHFLWAYLVDVVLYKMSIVREQVNALVAKQLYERIAQGNTSHQFGVIAHSLGTRVINDTLQNIRTAQAHESNFYQQGYRLKFLLQISDVTDLFSLPWHRDAFPPKDVFPHHTFDYLRTVTNCFDPIARMVPTRLNHWPEGLRDQQHLGRPVYKDILLEHVHETNVHGLCHYMLHPEITDEIFDLCGFGRRLNNRQQRRDGFPLLGPEVQPGLRTALSDLIDHSQRNHDDSWQTYINLILKFGDVSIQHGHVPQHEHEVIA</sequence>
<reference evidence="1" key="2">
    <citation type="submission" date="2020-09" db="EMBL/GenBank/DDBJ databases">
        <authorList>
            <person name="Sun Q."/>
            <person name="Kim S."/>
        </authorList>
    </citation>
    <scope>NUCLEOTIDE SEQUENCE</scope>
    <source>
        <strain evidence="1">KCTC 12711</strain>
    </source>
</reference>
<comment type="caution">
    <text evidence="1">The sequence shown here is derived from an EMBL/GenBank/DDBJ whole genome shotgun (WGS) entry which is preliminary data.</text>
</comment>
<evidence type="ECO:0000313" key="1">
    <source>
        <dbReference type="EMBL" id="GHA04326.1"/>
    </source>
</evidence>
<keyword evidence="2" id="KW-1185">Reference proteome</keyword>
<proteinExistence type="predicted"/>
<dbReference type="AlphaFoldDB" id="A0A918RL35"/>
<accession>A0A918RL35</accession>